<proteinExistence type="predicted"/>
<accession>A0A0A9G397</accession>
<evidence type="ECO:0000313" key="1">
    <source>
        <dbReference type="EMBL" id="JAE19550.1"/>
    </source>
</evidence>
<dbReference type="AlphaFoldDB" id="A0A0A9G397"/>
<protein>
    <submittedName>
        <fullName evidence="1">Uncharacterized protein</fullName>
    </submittedName>
</protein>
<dbReference type="EMBL" id="GBRH01178346">
    <property type="protein sequence ID" value="JAE19550.1"/>
    <property type="molecule type" value="Transcribed_RNA"/>
</dbReference>
<reference evidence="1" key="2">
    <citation type="journal article" date="2015" name="Data Brief">
        <title>Shoot transcriptome of the giant reed, Arundo donax.</title>
        <authorList>
            <person name="Barrero R.A."/>
            <person name="Guerrero F.D."/>
            <person name="Moolhuijzen P."/>
            <person name="Goolsby J.A."/>
            <person name="Tidwell J."/>
            <person name="Bellgard S.E."/>
            <person name="Bellgard M.I."/>
        </authorList>
    </citation>
    <scope>NUCLEOTIDE SEQUENCE</scope>
    <source>
        <tissue evidence="1">Shoot tissue taken approximately 20 cm above the soil surface</tissue>
    </source>
</reference>
<name>A0A0A9G397_ARUDO</name>
<reference evidence="1" key="1">
    <citation type="submission" date="2014-09" db="EMBL/GenBank/DDBJ databases">
        <authorList>
            <person name="Magalhaes I.L.F."/>
            <person name="Oliveira U."/>
            <person name="Santos F.R."/>
            <person name="Vidigal T.H.D.A."/>
            <person name="Brescovit A.D."/>
            <person name="Santos A.J."/>
        </authorList>
    </citation>
    <scope>NUCLEOTIDE SEQUENCE</scope>
    <source>
        <tissue evidence="1">Shoot tissue taken approximately 20 cm above the soil surface</tissue>
    </source>
</reference>
<sequence>MVLRNAFSTSAETLLLSRHMAYSMVAASQGSVICPSLEKPNSSLDIHRSSSKTFFPRYANGTSNRFPSAVYTTQ</sequence>
<organism evidence="1">
    <name type="scientific">Arundo donax</name>
    <name type="common">Giant reed</name>
    <name type="synonym">Donax arundinaceus</name>
    <dbReference type="NCBI Taxonomy" id="35708"/>
    <lineage>
        <taxon>Eukaryota</taxon>
        <taxon>Viridiplantae</taxon>
        <taxon>Streptophyta</taxon>
        <taxon>Embryophyta</taxon>
        <taxon>Tracheophyta</taxon>
        <taxon>Spermatophyta</taxon>
        <taxon>Magnoliopsida</taxon>
        <taxon>Liliopsida</taxon>
        <taxon>Poales</taxon>
        <taxon>Poaceae</taxon>
        <taxon>PACMAD clade</taxon>
        <taxon>Arundinoideae</taxon>
        <taxon>Arundineae</taxon>
        <taxon>Arundo</taxon>
    </lineage>
</organism>